<dbReference type="Pfam" id="PF13377">
    <property type="entry name" value="Peripla_BP_3"/>
    <property type="match status" value="1"/>
</dbReference>
<dbReference type="InterPro" id="IPR000843">
    <property type="entry name" value="HTH_LacI"/>
</dbReference>
<dbReference type="RefSeq" id="WP_106381274.1">
    <property type="nucleotide sequence ID" value="NZ_NIGF01000028.1"/>
</dbReference>
<name>A0A2S8SP72_9BACT</name>
<evidence type="ECO:0000256" key="2">
    <source>
        <dbReference type="ARBA" id="ARBA00023125"/>
    </source>
</evidence>
<evidence type="ECO:0000259" key="4">
    <source>
        <dbReference type="PROSITE" id="PS50932"/>
    </source>
</evidence>
<dbReference type="Proteomes" id="UP000237684">
    <property type="component" value="Unassembled WGS sequence"/>
</dbReference>
<dbReference type="Gene3D" id="3.40.50.2300">
    <property type="match status" value="2"/>
</dbReference>
<dbReference type="InterPro" id="IPR028082">
    <property type="entry name" value="Peripla_BP_I"/>
</dbReference>
<protein>
    <submittedName>
        <fullName evidence="5">Transcriptional regulator, LacI family</fullName>
    </submittedName>
</protein>
<dbReference type="CDD" id="cd01392">
    <property type="entry name" value="HTH_LacI"/>
    <property type="match status" value="1"/>
</dbReference>
<dbReference type="SMART" id="SM00354">
    <property type="entry name" value="HTH_LACI"/>
    <property type="match status" value="1"/>
</dbReference>
<evidence type="ECO:0000313" key="6">
    <source>
        <dbReference type="Proteomes" id="UP000237684"/>
    </source>
</evidence>
<proteinExistence type="predicted"/>
<dbReference type="InterPro" id="IPR010982">
    <property type="entry name" value="Lambda_DNA-bd_dom_sf"/>
</dbReference>
<feature type="domain" description="HTH lacI-type" evidence="4">
    <location>
        <begin position="18"/>
        <end position="72"/>
    </location>
</feature>
<dbReference type="InParanoid" id="A0A2S8SP72"/>
<evidence type="ECO:0000256" key="3">
    <source>
        <dbReference type="ARBA" id="ARBA00023163"/>
    </source>
</evidence>
<sequence>MIQTALTVTENTKRQKPATLEDVAKLAGVHARTVADALKGTGRVAPATRERVLRIAGELNYVPNAAARALVTGRTGKVAVLSGPLNEPFYANIVHLLETHLTASGYEMMLLHTRREVKDLVQATQMSLVDGVIVISINRLAEEFFRLSGNSVQPCVFIDTSNPDFVDHITLDLRPAVEEALRLMLAAKRQRIAYVVNNRDDVAYREVRMGTYLQIMEEAGRAPEIVDVNTSLISEERIETVKTYIEAKGCPDALLCQNDETAIYTYRAIVGLGLRIPEDVMLVGCDGLPYMEFFDPPLSTIALPTEEICATAARFLQRRMDDPKIPIQQATVQGQLMIRKSLLAAS</sequence>
<dbReference type="OrthoDB" id="9775106at2"/>
<gene>
    <name evidence="5" type="ORF">B1R32_12817</name>
</gene>
<dbReference type="SUPFAM" id="SSF47413">
    <property type="entry name" value="lambda repressor-like DNA-binding domains"/>
    <property type="match status" value="1"/>
</dbReference>
<dbReference type="Gene3D" id="1.10.260.40">
    <property type="entry name" value="lambda repressor-like DNA-binding domains"/>
    <property type="match status" value="1"/>
</dbReference>
<dbReference type="Pfam" id="PF00356">
    <property type="entry name" value="LacI"/>
    <property type="match status" value="1"/>
</dbReference>
<evidence type="ECO:0000256" key="1">
    <source>
        <dbReference type="ARBA" id="ARBA00023015"/>
    </source>
</evidence>
<accession>A0A2S8SP72</accession>
<dbReference type="InterPro" id="IPR046335">
    <property type="entry name" value="LacI/GalR-like_sensor"/>
</dbReference>
<comment type="caution">
    <text evidence="5">The sequence shown here is derived from an EMBL/GenBank/DDBJ whole genome shotgun (WGS) entry which is preliminary data.</text>
</comment>
<dbReference type="AlphaFoldDB" id="A0A2S8SP72"/>
<dbReference type="PROSITE" id="PS50932">
    <property type="entry name" value="HTH_LACI_2"/>
    <property type="match status" value="1"/>
</dbReference>
<dbReference type="SUPFAM" id="SSF53822">
    <property type="entry name" value="Periplasmic binding protein-like I"/>
    <property type="match status" value="1"/>
</dbReference>
<dbReference type="CDD" id="cd06267">
    <property type="entry name" value="PBP1_LacI_sugar_binding-like"/>
    <property type="match status" value="1"/>
</dbReference>
<dbReference type="PANTHER" id="PTHR30146:SF109">
    <property type="entry name" value="HTH-TYPE TRANSCRIPTIONAL REGULATOR GALS"/>
    <property type="match status" value="1"/>
</dbReference>
<reference evidence="5 6" key="1">
    <citation type="journal article" date="2018" name="Syst. Appl. Microbiol.">
        <title>Abditibacterium utsteinense sp. nov., the first cultivated member of candidate phylum FBP, isolated from ice-free Antarctic soil samples.</title>
        <authorList>
            <person name="Tahon G."/>
            <person name="Tytgat B."/>
            <person name="Lebbe L."/>
            <person name="Carlier A."/>
            <person name="Willems A."/>
        </authorList>
    </citation>
    <scope>NUCLEOTIDE SEQUENCE [LARGE SCALE GENOMIC DNA]</scope>
    <source>
        <strain evidence="5 6">LMG 29911</strain>
    </source>
</reference>
<dbReference type="GO" id="GO:0000976">
    <property type="term" value="F:transcription cis-regulatory region binding"/>
    <property type="evidence" value="ECO:0007669"/>
    <property type="project" value="TreeGrafter"/>
</dbReference>
<organism evidence="5 6">
    <name type="scientific">Abditibacterium utsteinense</name>
    <dbReference type="NCBI Taxonomy" id="1960156"/>
    <lineage>
        <taxon>Bacteria</taxon>
        <taxon>Pseudomonadati</taxon>
        <taxon>Abditibacteriota</taxon>
        <taxon>Abditibacteriia</taxon>
        <taxon>Abditibacteriales</taxon>
        <taxon>Abditibacteriaceae</taxon>
        <taxon>Abditibacterium</taxon>
    </lineage>
</organism>
<evidence type="ECO:0000313" key="5">
    <source>
        <dbReference type="EMBL" id="PQV62579.1"/>
    </source>
</evidence>
<keyword evidence="2" id="KW-0238">DNA-binding</keyword>
<keyword evidence="6" id="KW-1185">Reference proteome</keyword>
<keyword evidence="1" id="KW-0805">Transcription regulation</keyword>
<dbReference type="PANTHER" id="PTHR30146">
    <property type="entry name" value="LACI-RELATED TRANSCRIPTIONAL REPRESSOR"/>
    <property type="match status" value="1"/>
</dbReference>
<keyword evidence="3" id="KW-0804">Transcription</keyword>
<dbReference type="EMBL" id="NIGF01000028">
    <property type="protein sequence ID" value="PQV62579.1"/>
    <property type="molecule type" value="Genomic_DNA"/>
</dbReference>
<dbReference type="GO" id="GO:0003700">
    <property type="term" value="F:DNA-binding transcription factor activity"/>
    <property type="evidence" value="ECO:0007669"/>
    <property type="project" value="TreeGrafter"/>
</dbReference>